<organism evidence="1 2">
    <name type="scientific">Protopolystoma xenopodis</name>
    <dbReference type="NCBI Taxonomy" id="117903"/>
    <lineage>
        <taxon>Eukaryota</taxon>
        <taxon>Metazoa</taxon>
        <taxon>Spiralia</taxon>
        <taxon>Lophotrochozoa</taxon>
        <taxon>Platyhelminthes</taxon>
        <taxon>Monogenea</taxon>
        <taxon>Polyopisthocotylea</taxon>
        <taxon>Polystomatidea</taxon>
        <taxon>Polystomatidae</taxon>
        <taxon>Protopolystoma</taxon>
    </lineage>
</organism>
<name>A0A3S5AGA1_9PLAT</name>
<protein>
    <submittedName>
        <fullName evidence="1">Uncharacterized protein</fullName>
    </submittedName>
</protein>
<proteinExistence type="predicted"/>
<dbReference type="AlphaFoldDB" id="A0A3S5AGA1"/>
<sequence length="154" mass="17243">MARVDVSLGWRGLRRLCWITGCHKFCLHKFIHFVHTSSRLTSPRPSCPNSPAPPGLLYRPARRLVRTDVTTSTPVGLKLGFEIRKLGILAYIKRSTQPNPNALRILMPPALPWHYLLLASLLGSACPTLELAVLHADLSPWMMQLLAIKVVFVT</sequence>
<comment type="caution">
    <text evidence="1">The sequence shown here is derived from an EMBL/GenBank/DDBJ whole genome shotgun (WGS) entry which is preliminary data.</text>
</comment>
<evidence type="ECO:0000313" key="2">
    <source>
        <dbReference type="Proteomes" id="UP000784294"/>
    </source>
</evidence>
<dbReference type="EMBL" id="CAAALY010095544">
    <property type="protein sequence ID" value="VEL28506.1"/>
    <property type="molecule type" value="Genomic_DNA"/>
</dbReference>
<reference evidence="1" key="1">
    <citation type="submission" date="2018-11" db="EMBL/GenBank/DDBJ databases">
        <authorList>
            <consortium name="Pathogen Informatics"/>
        </authorList>
    </citation>
    <scope>NUCLEOTIDE SEQUENCE</scope>
</reference>
<accession>A0A3S5AGA1</accession>
<gene>
    <name evidence="1" type="ORF">PXEA_LOCUS21946</name>
</gene>
<evidence type="ECO:0000313" key="1">
    <source>
        <dbReference type="EMBL" id="VEL28506.1"/>
    </source>
</evidence>
<keyword evidence="2" id="KW-1185">Reference proteome</keyword>
<dbReference type="Proteomes" id="UP000784294">
    <property type="component" value="Unassembled WGS sequence"/>
</dbReference>